<dbReference type="Proteomes" id="UP000585474">
    <property type="component" value="Unassembled WGS sequence"/>
</dbReference>
<evidence type="ECO:0000256" key="1">
    <source>
        <dbReference type="ARBA" id="ARBA00007727"/>
    </source>
</evidence>
<gene>
    <name evidence="3" type="ORF">Acr_13g0006540</name>
</gene>
<dbReference type="InterPro" id="IPR029962">
    <property type="entry name" value="TBL"/>
</dbReference>
<dbReference type="GO" id="GO:0016413">
    <property type="term" value="F:O-acetyltransferase activity"/>
    <property type="evidence" value="ECO:0007669"/>
    <property type="project" value="InterPro"/>
</dbReference>
<dbReference type="Pfam" id="PF13839">
    <property type="entry name" value="PC-Esterase"/>
    <property type="match status" value="1"/>
</dbReference>
<evidence type="ECO:0000313" key="4">
    <source>
        <dbReference type="Proteomes" id="UP000585474"/>
    </source>
</evidence>
<keyword evidence="4" id="KW-1185">Reference proteome</keyword>
<dbReference type="EMBL" id="BJWL01000013">
    <property type="protein sequence ID" value="GFY99253.1"/>
    <property type="molecule type" value="Genomic_DNA"/>
</dbReference>
<dbReference type="PANTHER" id="PTHR32285:SF206">
    <property type="entry name" value="PROTEIN TRICHOME BIREFRINGENCE-LIKE 37"/>
    <property type="match status" value="1"/>
</dbReference>
<protein>
    <submittedName>
        <fullName evidence="3">Similar to TRICHOME BIREFRINGENCE-LIKE 37</fullName>
    </submittedName>
</protein>
<dbReference type="OrthoDB" id="630188at2759"/>
<sequence length="158" mass="17587">MVWLSFRWDYIQEGNTMYKDMDRLDAFKKGLTTWSKWVDSNINPSITKVFFQGISPVHYDGKEWNETKSTCKGQDQPLKGPSYPGGSPPAVTAVKEVLANMTKPVTLLDITTLSQLRKDGHPSVYGSSGAKGNDCSHWCLAGVPDTWNQLLYAILVNG</sequence>
<dbReference type="InterPro" id="IPR026057">
    <property type="entry name" value="TBL_C"/>
</dbReference>
<reference evidence="3 4" key="1">
    <citation type="submission" date="2019-07" db="EMBL/GenBank/DDBJ databases">
        <title>De Novo Assembly of kiwifruit Actinidia rufa.</title>
        <authorList>
            <person name="Sugita-Konishi S."/>
            <person name="Sato K."/>
            <person name="Mori E."/>
            <person name="Abe Y."/>
            <person name="Kisaki G."/>
            <person name="Hamano K."/>
            <person name="Suezawa K."/>
            <person name="Otani M."/>
            <person name="Fukuda T."/>
            <person name="Manabe T."/>
            <person name="Gomi K."/>
            <person name="Tabuchi M."/>
            <person name="Akimitsu K."/>
            <person name="Kataoka I."/>
        </authorList>
    </citation>
    <scope>NUCLEOTIDE SEQUENCE [LARGE SCALE GENOMIC DNA]</scope>
    <source>
        <strain evidence="4">cv. Fuchu</strain>
    </source>
</reference>
<comment type="caution">
    <text evidence="3">The sequence shown here is derived from an EMBL/GenBank/DDBJ whole genome shotgun (WGS) entry which is preliminary data.</text>
</comment>
<dbReference type="PANTHER" id="PTHR32285">
    <property type="entry name" value="PROTEIN TRICHOME BIREFRINGENCE-LIKE 9-RELATED"/>
    <property type="match status" value="1"/>
</dbReference>
<organism evidence="3 4">
    <name type="scientific">Actinidia rufa</name>
    <dbReference type="NCBI Taxonomy" id="165716"/>
    <lineage>
        <taxon>Eukaryota</taxon>
        <taxon>Viridiplantae</taxon>
        <taxon>Streptophyta</taxon>
        <taxon>Embryophyta</taxon>
        <taxon>Tracheophyta</taxon>
        <taxon>Spermatophyta</taxon>
        <taxon>Magnoliopsida</taxon>
        <taxon>eudicotyledons</taxon>
        <taxon>Gunneridae</taxon>
        <taxon>Pentapetalae</taxon>
        <taxon>asterids</taxon>
        <taxon>Ericales</taxon>
        <taxon>Actinidiaceae</taxon>
        <taxon>Actinidia</taxon>
    </lineage>
</organism>
<accession>A0A7J0FL02</accession>
<dbReference type="AlphaFoldDB" id="A0A7J0FL02"/>
<name>A0A7J0FL02_9ERIC</name>
<proteinExistence type="inferred from homology"/>
<evidence type="ECO:0000259" key="2">
    <source>
        <dbReference type="Pfam" id="PF13839"/>
    </source>
</evidence>
<comment type="similarity">
    <text evidence="1">Belongs to the PC-esterase family. TBL subfamily.</text>
</comment>
<dbReference type="GO" id="GO:0005794">
    <property type="term" value="C:Golgi apparatus"/>
    <property type="evidence" value="ECO:0007669"/>
    <property type="project" value="TreeGrafter"/>
</dbReference>
<feature type="domain" description="Trichome birefringence-like C-terminal" evidence="2">
    <location>
        <begin position="7"/>
        <end position="153"/>
    </location>
</feature>
<evidence type="ECO:0000313" key="3">
    <source>
        <dbReference type="EMBL" id="GFY99253.1"/>
    </source>
</evidence>